<feature type="chain" id="PRO_5046386938" description="Phosphate ABC transporter substrate-binding protein" evidence="1">
    <location>
        <begin position="27"/>
        <end position="139"/>
    </location>
</feature>
<evidence type="ECO:0008006" key="4">
    <source>
        <dbReference type="Google" id="ProtNLM"/>
    </source>
</evidence>
<dbReference type="EMBL" id="JAFBIL020000006">
    <property type="protein sequence ID" value="MBZ2208784.1"/>
    <property type="molecule type" value="Genomic_DNA"/>
</dbReference>
<comment type="caution">
    <text evidence="2">The sequence shown here is derived from an EMBL/GenBank/DDBJ whole genome shotgun (WGS) entry which is preliminary data.</text>
</comment>
<feature type="signal peptide" evidence="1">
    <location>
        <begin position="1"/>
        <end position="26"/>
    </location>
</feature>
<keyword evidence="1" id="KW-0732">Signal</keyword>
<sequence length="139" mass="14357">MKQLRHQLATVAAALSLAVLAAPAHAEVVVVVGAKSPAANMTSEQVAQVFLGKSTSMTPVDQPESEAIRGEFYKKVAGKDAAQAKALWSKLVFTGKASLPKEYPGAAEVKKAVAADPKAIGYIDKSALDGSVKAVLSVP</sequence>
<evidence type="ECO:0000313" key="2">
    <source>
        <dbReference type="EMBL" id="MBZ2208784.1"/>
    </source>
</evidence>
<evidence type="ECO:0000256" key="1">
    <source>
        <dbReference type="SAM" id="SignalP"/>
    </source>
</evidence>
<dbReference type="Proteomes" id="UP000809349">
    <property type="component" value="Unassembled WGS sequence"/>
</dbReference>
<keyword evidence="3" id="KW-1185">Reference proteome</keyword>
<gene>
    <name evidence="2" type="ORF">I4X03_016070</name>
</gene>
<dbReference type="SUPFAM" id="SSF53850">
    <property type="entry name" value="Periplasmic binding protein-like II"/>
    <property type="match status" value="1"/>
</dbReference>
<evidence type="ECO:0000313" key="3">
    <source>
        <dbReference type="Proteomes" id="UP000809349"/>
    </source>
</evidence>
<reference evidence="2 3" key="1">
    <citation type="submission" date="2021-01" db="EMBL/GenBank/DDBJ databases">
        <authorList>
            <person name="Ruan W."/>
            <person name="Khan S.A."/>
            <person name="Jeon C.O."/>
        </authorList>
    </citation>
    <scope>NUCLEOTIDE SEQUENCE [LARGE SCALE GENOMIC DNA]</scope>
    <source>
        <strain evidence="2 3">R798</strain>
    </source>
</reference>
<dbReference type="RefSeq" id="WP_223469260.1">
    <property type="nucleotide sequence ID" value="NZ_JAFBIL020000006.1"/>
</dbReference>
<dbReference type="Gene3D" id="3.40.190.10">
    <property type="entry name" value="Periplasmic binding protein-like II"/>
    <property type="match status" value="1"/>
</dbReference>
<reference evidence="2 3" key="2">
    <citation type="submission" date="2021-08" db="EMBL/GenBank/DDBJ databases">
        <title>Massilia sp. R798.</title>
        <authorList>
            <person name="Baek J.H."/>
            <person name="Jung H.S."/>
            <person name="Kim K.R."/>
            <person name="Jeon C.O."/>
        </authorList>
    </citation>
    <scope>NUCLEOTIDE SEQUENCE [LARGE SCALE GENOMIC DNA]</scope>
    <source>
        <strain evidence="2 3">R798</strain>
    </source>
</reference>
<proteinExistence type="predicted"/>
<organism evidence="2 3">
    <name type="scientific">Massilia soli</name>
    <dbReference type="NCBI Taxonomy" id="2792854"/>
    <lineage>
        <taxon>Bacteria</taxon>
        <taxon>Pseudomonadati</taxon>
        <taxon>Pseudomonadota</taxon>
        <taxon>Betaproteobacteria</taxon>
        <taxon>Burkholderiales</taxon>
        <taxon>Oxalobacteraceae</taxon>
        <taxon>Telluria group</taxon>
        <taxon>Massilia</taxon>
    </lineage>
</organism>
<protein>
    <recommendedName>
        <fullName evidence="4">Phosphate ABC transporter substrate-binding protein</fullName>
    </recommendedName>
</protein>
<accession>A0ABS7SS67</accession>
<name>A0ABS7SS67_9BURK</name>